<dbReference type="GeneID" id="103485296"/>
<dbReference type="Pfam" id="PF01565">
    <property type="entry name" value="FAD_binding_4"/>
    <property type="match status" value="1"/>
</dbReference>
<protein>
    <submittedName>
        <fullName evidence="12">Flavin-dependent oxidoreductase FOX2-like</fullName>
    </submittedName>
</protein>
<dbReference type="Gene3D" id="3.30.465.10">
    <property type="match status" value="1"/>
</dbReference>
<evidence type="ECO:0000256" key="2">
    <source>
        <dbReference type="ARBA" id="ARBA00005466"/>
    </source>
</evidence>
<name>A0A1S3B254_CUCME</name>
<feature type="chain" id="PRO_5044565082" evidence="8">
    <location>
        <begin position="24"/>
        <end position="597"/>
    </location>
</feature>
<dbReference type="AlphaFoldDB" id="A0A1S3B254"/>
<gene>
    <name evidence="12" type="primary">LOC103485296</name>
    <name evidence="10" type="synonym">103485296</name>
</gene>
<comment type="cofactor">
    <cofactor evidence="1">
        <name>FAD</name>
        <dbReference type="ChEBI" id="CHEBI:57692"/>
    </cofactor>
</comment>
<dbReference type="PROSITE" id="PS51387">
    <property type="entry name" value="FAD_PCMH"/>
    <property type="match status" value="1"/>
</dbReference>
<comment type="similarity">
    <text evidence="2">Belongs to the oxygen-dependent FAD-linked oxidoreductase family.</text>
</comment>
<dbReference type="EnsemblPlants" id="MELO3C007050.2.1">
    <property type="protein sequence ID" value="MELO3C007050.2.1"/>
    <property type="gene ID" value="MELO3C007050.2"/>
</dbReference>
<dbReference type="Pfam" id="PF08031">
    <property type="entry name" value="BBE"/>
    <property type="match status" value="1"/>
</dbReference>
<evidence type="ECO:0000313" key="11">
    <source>
        <dbReference type="Proteomes" id="UP001652600"/>
    </source>
</evidence>
<proteinExistence type="inferred from homology"/>
<dbReference type="InterPro" id="IPR016167">
    <property type="entry name" value="FAD-bd_PCMH_sub1"/>
</dbReference>
<dbReference type="Gramene" id="MELO3C007050.2.1">
    <property type="protein sequence ID" value="MELO3C007050.2.1"/>
    <property type="gene ID" value="MELO3C007050.2"/>
</dbReference>
<dbReference type="SMR" id="A0A1S3B254"/>
<dbReference type="GO" id="GO:0016491">
    <property type="term" value="F:oxidoreductase activity"/>
    <property type="evidence" value="ECO:0007669"/>
    <property type="project" value="InterPro"/>
</dbReference>
<dbReference type="KEGG" id="cmo:103485296"/>
<dbReference type="Gene3D" id="3.40.462.20">
    <property type="match status" value="1"/>
</dbReference>
<keyword evidence="5" id="KW-0274">FAD</keyword>
<evidence type="ECO:0000313" key="12">
    <source>
        <dbReference type="RefSeq" id="XP_008441072.1"/>
    </source>
</evidence>
<dbReference type="Proteomes" id="UP001652600">
    <property type="component" value="Chromosome 8"/>
</dbReference>
<evidence type="ECO:0000256" key="1">
    <source>
        <dbReference type="ARBA" id="ARBA00001974"/>
    </source>
</evidence>
<feature type="signal peptide" evidence="8">
    <location>
        <begin position="1"/>
        <end position="23"/>
    </location>
</feature>
<evidence type="ECO:0000256" key="3">
    <source>
        <dbReference type="ARBA" id="ARBA00022630"/>
    </source>
</evidence>
<dbReference type="Gene3D" id="3.30.43.10">
    <property type="entry name" value="Uridine Diphospho-n-acetylenolpyruvylglucosamine Reductase, domain 2"/>
    <property type="match status" value="1"/>
</dbReference>
<dbReference type="GO" id="GO:0071949">
    <property type="term" value="F:FAD binding"/>
    <property type="evidence" value="ECO:0007669"/>
    <property type="project" value="InterPro"/>
</dbReference>
<dbReference type="eggNOG" id="ENOG502QVGN">
    <property type="taxonomic scope" value="Eukaryota"/>
</dbReference>
<evidence type="ECO:0000313" key="10">
    <source>
        <dbReference type="EnsemblPlants" id="MELO3C007050.2.1"/>
    </source>
</evidence>
<dbReference type="SUPFAM" id="SSF56176">
    <property type="entry name" value="FAD-binding/transporter-associated domain-like"/>
    <property type="match status" value="1"/>
</dbReference>
<organism evidence="11 12">
    <name type="scientific">Cucumis melo</name>
    <name type="common">Muskmelon</name>
    <dbReference type="NCBI Taxonomy" id="3656"/>
    <lineage>
        <taxon>Eukaryota</taxon>
        <taxon>Viridiplantae</taxon>
        <taxon>Streptophyta</taxon>
        <taxon>Embryophyta</taxon>
        <taxon>Tracheophyta</taxon>
        <taxon>Spermatophyta</taxon>
        <taxon>Magnoliopsida</taxon>
        <taxon>eudicotyledons</taxon>
        <taxon>Gunneridae</taxon>
        <taxon>Pentapetalae</taxon>
        <taxon>rosids</taxon>
        <taxon>fabids</taxon>
        <taxon>Cucurbitales</taxon>
        <taxon>Cucurbitaceae</taxon>
        <taxon>Benincaseae</taxon>
        <taxon>Cucumis</taxon>
    </lineage>
</organism>
<dbReference type="InterPro" id="IPR016169">
    <property type="entry name" value="FAD-bd_PCMH_sub2"/>
</dbReference>
<dbReference type="InterPro" id="IPR012951">
    <property type="entry name" value="BBE"/>
</dbReference>
<evidence type="ECO:0000256" key="4">
    <source>
        <dbReference type="ARBA" id="ARBA00022729"/>
    </source>
</evidence>
<dbReference type="PANTHER" id="PTHR32448">
    <property type="entry name" value="OS08G0158400 PROTEIN"/>
    <property type="match status" value="1"/>
</dbReference>
<dbReference type="InParanoid" id="A0A1S3B254"/>
<keyword evidence="6" id="KW-1015">Disulfide bond</keyword>
<feature type="domain" description="FAD-binding PCMH-type" evidence="9">
    <location>
        <begin position="74"/>
        <end position="250"/>
    </location>
</feature>
<evidence type="ECO:0000259" key="9">
    <source>
        <dbReference type="PROSITE" id="PS51387"/>
    </source>
</evidence>
<keyword evidence="7" id="KW-0325">Glycoprotein</keyword>
<keyword evidence="3" id="KW-0285">Flavoprotein</keyword>
<evidence type="ECO:0000256" key="5">
    <source>
        <dbReference type="ARBA" id="ARBA00022827"/>
    </source>
</evidence>
<keyword evidence="4 8" id="KW-0732">Signal</keyword>
<accession>A0A1S3B254</accession>
<dbReference type="FunFam" id="3.30.43.10:FF:000004">
    <property type="entry name" value="Berberine bridge enzyme-like 15"/>
    <property type="match status" value="1"/>
</dbReference>
<reference evidence="10" key="1">
    <citation type="submission" date="2023-03" db="UniProtKB">
        <authorList>
            <consortium name="EnsemblPlants"/>
        </authorList>
    </citation>
    <scope>IDENTIFICATION</scope>
</reference>
<dbReference type="InterPro" id="IPR016166">
    <property type="entry name" value="FAD-bd_PCMH"/>
</dbReference>
<dbReference type="OrthoDB" id="407275at2759"/>
<dbReference type="RefSeq" id="XP_008441072.1">
    <property type="nucleotide sequence ID" value="XM_008442850.1"/>
</dbReference>
<dbReference type="InterPro" id="IPR006094">
    <property type="entry name" value="Oxid_FAD_bind_N"/>
</dbReference>
<sequence>MWPHSFILLLLLLLISLISLASSYEFTTPLQKFLSCLPIQSSPSISDIIYTPQNTSFSSVLQSYNRNLRFLTPQTPKPILILTPLDPTHVQATILCANSAGLELRVRSGGHDYEGLSYRSTNPFVLLDMFNLRNISISEESTDYVAWIEAGATVGELYYRIAQFSPTLAFPSGVCTSMGVGGHFSGGGYGNLMRKYGLSVDNIIDALFVDANGVIHDRESMGEDLFWAIRGGGAASFGVVISWKIKLVSVPEKVTVFNRKLTIEEGALDVAHRWQFVAPNLPKELFVRAMHNVVESIPKEGKFTVQVSFIGLFLGTTKSLIPLTNKYFPELGLKESDCSERKWVESTLFWYNSPQGNGIDFLLERPKNGSSFFKSRSDYVKQPIPKEGISAIWRTMIGFENTHLVMQWNPYGGRMWEIEESATPFPHRAGNLFLIQYPLAWVEEGVEAANFYMNMSKSLYDFMTPFVSSCPRESFLNYRDLDIGANLGSGINEGVAEVYGRKYFKGNFDRLVKVKTMVDPDNFFRNEQSIPSKIVIYIVLNFGKHNMTHCSSNFHLLKTFVSTAGYDVSYGSFEHEFFPSIIYISMDSFLVCLAYGF</sequence>
<dbReference type="GO" id="GO:1901696">
    <property type="term" value="P:cannabinoid biosynthetic process"/>
    <property type="evidence" value="ECO:0007669"/>
    <property type="project" value="UniProtKB-ARBA"/>
</dbReference>
<reference evidence="12" key="2">
    <citation type="submission" date="2025-04" db="UniProtKB">
        <authorList>
            <consortium name="RefSeq"/>
        </authorList>
    </citation>
    <scope>IDENTIFICATION</scope>
</reference>
<evidence type="ECO:0000256" key="8">
    <source>
        <dbReference type="SAM" id="SignalP"/>
    </source>
</evidence>
<dbReference type="InterPro" id="IPR036318">
    <property type="entry name" value="FAD-bd_PCMH-like_sf"/>
</dbReference>
<evidence type="ECO:0000256" key="6">
    <source>
        <dbReference type="ARBA" id="ARBA00023157"/>
    </source>
</evidence>
<keyword evidence="11" id="KW-1185">Reference proteome</keyword>
<evidence type="ECO:0000256" key="7">
    <source>
        <dbReference type="ARBA" id="ARBA00023180"/>
    </source>
</evidence>